<feature type="domain" description="Nascent polypeptide-associated complex subunit alpha-like UBA" evidence="1">
    <location>
        <begin position="49"/>
        <end position="86"/>
    </location>
</feature>
<gene>
    <name evidence="2" type="ORF">EVG20_g7234</name>
</gene>
<dbReference type="CDD" id="cd14361">
    <property type="entry name" value="UBA_HYPK"/>
    <property type="match status" value="1"/>
</dbReference>
<evidence type="ECO:0000313" key="3">
    <source>
        <dbReference type="Proteomes" id="UP000298327"/>
    </source>
</evidence>
<accession>A0A4Y9YGV4</accession>
<dbReference type="Proteomes" id="UP000298327">
    <property type="component" value="Unassembled WGS sequence"/>
</dbReference>
<dbReference type="InterPro" id="IPR038922">
    <property type="entry name" value="HYPK_UBA"/>
</dbReference>
<dbReference type="Gene3D" id="1.10.8.10">
    <property type="entry name" value="DNA helicase RuvA subunit, C-terminal domain"/>
    <property type="match status" value="1"/>
</dbReference>
<evidence type="ECO:0000313" key="2">
    <source>
        <dbReference type="EMBL" id="TFY60943.1"/>
    </source>
</evidence>
<protein>
    <recommendedName>
        <fullName evidence="1">Nascent polypeptide-associated complex subunit alpha-like UBA domain-containing protein</fullName>
    </recommendedName>
</protein>
<dbReference type="Pfam" id="PF19026">
    <property type="entry name" value="UBA_HYPK"/>
    <property type="match status" value="1"/>
</dbReference>
<dbReference type="STRING" id="205917.A0A4Y9YGV4"/>
<dbReference type="EMBL" id="SEOQ01000535">
    <property type="protein sequence ID" value="TFY60943.1"/>
    <property type="molecule type" value="Genomic_DNA"/>
</dbReference>
<dbReference type="AlphaFoldDB" id="A0A4Y9YGV4"/>
<proteinExistence type="predicted"/>
<dbReference type="OrthoDB" id="285219at2759"/>
<dbReference type="InterPro" id="IPR044034">
    <property type="entry name" value="NAC-like_UBA"/>
</dbReference>
<comment type="caution">
    <text evidence="2">The sequence shown here is derived from an EMBL/GenBank/DDBJ whole genome shotgun (WGS) entry which is preliminary data.</text>
</comment>
<reference evidence="2 3" key="1">
    <citation type="submission" date="2019-02" db="EMBL/GenBank/DDBJ databases">
        <title>Genome sequencing of the rare red list fungi Dentipellis fragilis.</title>
        <authorList>
            <person name="Buettner E."/>
            <person name="Kellner H."/>
        </authorList>
    </citation>
    <scope>NUCLEOTIDE SEQUENCE [LARGE SCALE GENOMIC DNA]</scope>
    <source>
        <strain evidence="2 3">DSM 105465</strain>
    </source>
</reference>
<evidence type="ECO:0000259" key="1">
    <source>
        <dbReference type="Pfam" id="PF19026"/>
    </source>
</evidence>
<sequence length="88" mass="9728">MSQRNGHLESEVIVNYGDGFAYSKSKMEEACRTIFDKPLSKPTKSTPGKKEDIDLIVSEFDIPRAQAEKVLSENEGSIQKALQALVSP</sequence>
<keyword evidence="3" id="KW-1185">Reference proteome</keyword>
<organism evidence="2 3">
    <name type="scientific">Dentipellis fragilis</name>
    <dbReference type="NCBI Taxonomy" id="205917"/>
    <lineage>
        <taxon>Eukaryota</taxon>
        <taxon>Fungi</taxon>
        <taxon>Dikarya</taxon>
        <taxon>Basidiomycota</taxon>
        <taxon>Agaricomycotina</taxon>
        <taxon>Agaricomycetes</taxon>
        <taxon>Russulales</taxon>
        <taxon>Hericiaceae</taxon>
        <taxon>Dentipellis</taxon>
    </lineage>
</organism>
<name>A0A4Y9YGV4_9AGAM</name>